<dbReference type="InterPro" id="IPR009799">
    <property type="entry name" value="EthD_dom"/>
</dbReference>
<keyword evidence="4" id="KW-0747">Spliceosome</keyword>
<evidence type="ECO:0000259" key="10">
    <source>
        <dbReference type="Pfam" id="PF07110"/>
    </source>
</evidence>
<dbReference type="FunFam" id="2.130.10.10:FF:001143">
    <property type="entry name" value="Pre-mRNA-splicing factor rse-1, putative"/>
    <property type="match status" value="1"/>
</dbReference>
<dbReference type="EMBL" id="CP089278">
    <property type="protein sequence ID" value="USP80255.1"/>
    <property type="molecule type" value="Genomic_DNA"/>
</dbReference>
<feature type="domain" description="EthD" evidence="10">
    <location>
        <begin position="1310"/>
        <end position="1413"/>
    </location>
</feature>
<dbReference type="Proteomes" id="UP001056012">
    <property type="component" value="Chromosome 5"/>
</dbReference>
<dbReference type="InterPro" id="IPR011008">
    <property type="entry name" value="Dimeric_a/b-barrel"/>
</dbReference>
<evidence type="ECO:0000313" key="13">
    <source>
        <dbReference type="EMBL" id="USP80255.1"/>
    </source>
</evidence>
<dbReference type="OrthoDB" id="436637at2759"/>
<evidence type="ECO:0000259" key="9">
    <source>
        <dbReference type="Pfam" id="PF03178"/>
    </source>
</evidence>
<dbReference type="InterPro" id="IPR015943">
    <property type="entry name" value="WD40/YVTN_repeat-like_dom_sf"/>
</dbReference>
<name>A0A9Q8ZEH9_CURCL</name>
<comment type="similarity">
    <text evidence="2">Belongs to the tpcK family.</text>
</comment>
<proteinExistence type="inferred from homology"/>
<feature type="region of interest" description="Disordered" evidence="8">
    <location>
        <begin position="840"/>
        <end position="862"/>
    </location>
</feature>
<evidence type="ECO:0000256" key="1">
    <source>
        <dbReference type="ARBA" id="ARBA00004123"/>
    </source>
</evidence>
<evidence type="ECO:0000259" key="12">
    <source>
        <dbReference type="Pfam" id="PF23726"/>
    </source>
</evidence>
<evidence type="ECO:0000313" key="14">
    <source>
        <dbReference type="Proteomes" id="UP001056012"/>
    </source>
</evidence>
<dbReference type="Pfam" id="PF03178">
    <property type="entry name" value="CPSF_A"/>
    <property type="match status" value="1"/>
</dbReference>
<dbReference type="InterPro" id="IPR050358">
    <property type="entry name" value="RSE1/DDB1/CFT1"/>
</dbReference>
<accession>A0A9Q8ZEH9</accession>
<dbReference type="Gene3D" id="3.30.70.100">
    <property type="match status" value="1"/>
</dbReference>
<reference evidence="13" key="1">
    <citation type="submission" date="2021-12" db="EMBL/GenBank/DDBJ databases">
        <title>Curvularia clavata genome.</title>
        <authorList>
            <person name="Cao Y."/>
        </authorList>
    </citation>
    <scope>NUCLEOTIDE SEQUENCE</scope>
    <source>
        <strain evidence="13">Yc1106</strain>
    </source>
</reference>
<evidence type="ECO:0000256" key="4">
    <source>
        <dbReference type="ARBA" id="ARBA00022728"/>
    </source>
</evidence>
<evidence type="ECO:0000256" key="3">
    <source>
        <dbReference type="ARBA" id="ARBA00022664"/>
    </source>
</evidence>
<dbReference type="VEuPathDB" id="FungiDB:yc1106_07529"/>
<dbReference type="GO" id="GO:0006397">
    <property type="term" value="P:mRNA processing"/>
    <property type="evidence" value="ECO:0007669"/>
    <property type="project" value="UniProtKB-KW"/>
</dbReference>
<dbReference type="GO" id="GO:0003676">
    <property type="term" value="F:nucleic acid binding"/>
    <property type="evidence" value="ECO:0007669"/>
    <property type="project" value="InterPro"/>
</dbReference>
<dbReference type="InterPro" id="IPR004871">
    <property type="entry name" value="RSE1/DDB1/CPSF1_C"/>
</dbReference>
<dbReference type="Gene3D" id="2.130.10.10">
    <property type="entry name" value="YVTN repeat-like/Quinoprotein amine dehydrogenase"/>
    <property type="match status" value="3"/>
</dbReference>
<dbReference type="GO" id="GO:0016491">
    <property type="term" value="F:oxidoreductase activity"/>
    <property type="evidence" value="ECO:0007669"/>
    <property type="project" value="InterPro"/>
</dbReference>
<evidence type="ECO:0000259" key="11">
    <source>
        <dbReference type="Pfam" id="PF10433"/>
    </source>
</evidence>
<evidence type="ECO:0000256" key="8">
    <source>
        <dbReference type="SAM" id="MobiDB-lite"/>
    </source>
</evidence>
<dbReference type="GO" id="GO:0008380">
    <property type="term" value="P:RNA splicing"/>
    <property type="evidence" value="ECO:0007669"/>
    <property type="project" value="UniProtKB-KW"/>
</dbReference>
<feature type="region of interest" description="Disordered" evidence="8">
    <location>
        <begin position="1255"/>
        <end position="1288"/>
    </location>
</feature>
<evidence type="ECO:0000256" key="7">
    <source>
        <dbReference type="ARBA" id="ARBA00038266"/>
    </source>
</evidence>
<dbReference type="PANTHER" id="PTHR10644">
    <property type="entry name" value="DNA REPAIR/RNA PROCESSING CPSF FAMILY"/>
    <property type="match status" value="1"/>
</dbReference>
<evidence type="ECO:0000256" key="2">
    <source>
        <dbReference type="ARBA" id="ARBA00005986"/>
    </source>
</evidence>
<comment type="similarity">
    <text evidence="7">Belongs to the RSE1 family.</text>
</comment>
<keyword evidence="5" id="KW-0508">mRNA splicing</keyword>
<dbReference type="Pfam" id="PF23726">
    <property type="entry name" value="Beta-prop_RSE1_2nd"/>
    <property type="match status" value="1"/>
</dbReference>
<feature type="domain" description="RSE1/DDB1/CPSF1 second beta-propeller" evidence="12">
    <location>
        <begin position="461"/>
        <end position="787"/>
    </location>
</feature>
<dbReference type="InterPro" id="IPR058543">
    <property type="entry name" value="Beta-prop_RSE1/DDB1/CPSF1_2nd"/>
</dbReference>
<evidence type="ECO:0000256" key="6">
    <source>
        <dbReference type="ARBA" id="ARBA00023242"/>
    </source>
</evidence>
<gene>
    <name evidence="13" type="ORF">yc1106_07529</name>
</gene>
<dbReference type="GO" id="GO:0005681">
    <property type="term" value="C:spliceosomal complex"/>
    <property type="evidence" value="ECO:0007669"/>
    <property type="project" value="UniProtKB-KW"/>
</dbReference>
<evidence type="ECO:0000256" key="5">
    <source>
        <dbReference type="ARBA" id="ARBA00023187"/>
    </source>
</evidence>
<dbReference type="SUPFAM" id="SSF50978">
    <property type="entry name" value="WD40 repeat-like"/>
    <property type="match status" value="1"/>
</dbReference>
<dbReference type="Gene3D" id="1.10.150.910">
    <property type="match status" value="1"/>
</dbReference>
<dbReference type="Pfam" id="PF07110">
    <property type="entry name" value="EthD"/>
    <property type="match status" value="1"/>
</dbReference>
<comment type="subcellular location">
    <subcellularLocation>
        <location evidence="1">Nucleus</location>
    </subcellularLocation>
</comment>
<dbReference type="InterPro" id="IPR018846">
    <property type="entry name" value="Beta-prop_RSE1/DDB1/CPSF1_1st"/>
</dbReference>
<organism evidence="13 14">
    <name type="scientific">Curvularia clavata</name>
    <dbReference type="NCBI Taxonomy" id="95742"/>
    <lineage>
        <taxon>Eukaryota</taxon>
        <taxon>Fungi</taxon>
        <taxon>Dikarya</taxon>
        <taxon>Ascomycota</taxon>
        <taxon>Pezizomycotina</taxon>
        <taxon>Dothideomycetes</taxon>
        <taxon>Pleosporomycetidae</taxon>
        <taxon>Pleosporales</taxon>
        <taxon>Pleosporineae</taxon>
        <taxon>Pleosporaceae</taxon>
        <taxon>Curvularia</taxon>
    </lineage>
</organism>
<dbReference type="InterPro" id="IPR036322">
    <property type="entry name" value="WD40_repeat_dom_sf"/>
</dbReference>
<feature type="domain" description="RSE1/DDB1/CPSF1 first beta-propeller" evidence="11">
    <location>
        <begin position="21"/>
        <end position="414"/>
    </location>
</feature>
<keyword evidence="6" id="KW-0539">Nucleus</keyword>
<keyword evidence="3" id="KW-0507">mRNA processing</keyword>
<sequence>MTSFSSMSLYALTVKQPTATQDAISGDFLGNGKQQILTASGSRLAILEVSRRQKGFQEIHSQDVFGIIRRIAKFRIAGGTKDHIVITTDSGRLVTYEYLPDEHTFKSIHFETFGKSGIRRVVPGEYLAADPKGRAIMIASTEKNKLVYLLTRSGQTDISISSPLEAHKPQTLVYCLIGLDVGYDNPMFATLEVDYSNSETDSTGEAYGEIKKELVYYELDLGLNHIVRKWSEPVDRTANTLFRVPGGPNAPSGVFCCGEDSITYHRIFNNKSSIRRLAIPRREGATEDPNRKRMIVAGTLYSLRGGDFFYLLQTEDGDVFKLTVDAPNGAVEKIKIKYFDTIPVTTSICILRAGFVYAACESGDRILYELESLGEETDDPVFESDQFPIDPEASFAPPFFQPRPLSNLTAVETMPSLNPIMGMEVANVALEDAPQIYTINGAGGRSTFRTTRNALEVLDLIESPLPQNASDVWTTKLTSEDETDTLIVLCLHSRTLILKIGDDVEEASNTGFLPDTNTLGVQQFGEDCIIQIHPKGIRHIQGIQFPDGDANATHANLTDWQPPAHRTIVACATNNRQVAIALSSGQILYFECDSDGSLAMAEEEVALDSTITCLAMPDVPEGSVRAFFLAVGCSDQTVRIFNLSPDMEGNILRSISVQALTSPPSDLTINLMTDKSPRGYSQFLHIGLRSGVYIRSVLDEMTGDIGDTRRRFLGPEPIKFAKVTVAGEPAILAMTSRPWLGYTHPRTGVLQLTPLNYIPFKSAWNFDGSQFKGIICVSANELRIFTFNDLTDNTTYESIPLKYTPRKMVGNHDQGVFYVIQSENNTISADRRQQLIAQSGVKKEENDSNGAMEVEQSNGATDSDEFPAVDFGYPRAQGSWASCIQVVDPVSEKTVVHTVEVNGNQSLVSAAVVFFESHGDQAFLAVGTAKDLSFNPYKFSSASIQMYKISPSGRELEFYHETTVPDPPLALLAFKGKMVAGVGRQLCLYDCGMKSVLRKAQAPNCVPTRITGLKTQGSRLVVSDQTQSVTYVVHKDQVHPNRLIPFVDDTVARHTTAAEMLDYDTTVGGDKFGNIWLVRCPQKVSESSDETPDGSDLLVDKSYLGGTPNRLDLIAHYFTNDIPVSIQKTVLLSGGERIIFWAGLQGTLGALIPFNSRRQHKMFQQLEMQLRSDDKPLSGRDHLAFRSYFAPVKSVIDGDLIERFLVLPRDKRESIAGQMTGAEWTPSMIDEAIWNMRGFFWELIVDGTLPCDQSTPVEKQAAREPLPQNDRQSDREKRKKQHRDTHPTTIMASFPATKYPIVLTTVATRKEGTTRAAFYEHNENHYAPLLKKKAGKIHPLAWNRLYHVDESECPTGLMRLLIGSNSSADEVLDWDCMGEMVFEDELHLQQFIAFMHSDEALEVLAEEEKFADPTKTKLLVMKRGNLKE</sequence>
<dbReference type="Pfam" id="PF10433">
    <property type="entry name" value="Beta-prop_RSE1_1st"/>
    <property type="match status" value="1"/>
</dbReference>
<protein>
    <submittedName>
        <fullName evidence="13">Pre-mRNA-splicing factor rse1</fullName>
    </submittedName>
</protein>
<dbReference type="SUPFAM" id="SSF54909">
    <property type="entry name" value="Dimeric alpha+beta barrel"/>
    <property type="match status" value="1"/>
</dbReference>
<feature type="domain" description="RSE1/DDB1/CPSF1 C-terminal" evidence="9">
    <location>
        <begin position="881"/>
        <end position="1205"/>
    </location>
</feature>
<keyword evidence="14" id="KW-1185">Reference proteome</keyword>